<dbReference type="EMBL" id="MHQL01000035">
    <property type="protein sequence ID" value="OHA02449.1"/>
    <property type="molecule type" value="Genomic_DNA"/>
</dbReference>
<protein>
    <recommendedName>
        <fullName evidence="4">Prepilin-type N-terminal cleavage/methylation domain-containing protein</fullName>
    </recommendedName>
</protein>
<sequence length="223" mass="24235">MLCIWHMNTNSPKGFTLIETVVAVALIVGAVVGPLALVSQALFSAKSSKNKIVAAHLAQEGIEIVRHFRDSNILRDSTSSPVFWRGTLPDDGSIDQGCVKQAGGAPETGGIMLFELAAGYEVDVIDCRLTAYTGDPLSFDQSGGANNNLLLRPIHCSGTPCDPSMFRRKVTITDFLPGGFEDDPVSGEIIPNEQRLLVISQVFWVEKGVTRNISVQETLYNWR</sequence>
<dbReference type="AlphaFoldDB" id="A0A1G2KVK6"/>
<keyword evidence="1" id="KW-1133">Transmembrane helix</keyword>
<evidence type="ECO:0000313" key="3">
    <source>
        <dbReference type="Proteomes" id="UP000177811"/>
    </source>
</evidence>
<evidence type="ECO:0000313" key="2">
    <source>
        <dbReference type="EMBL" id="OHA02449.1"/>
    </source>
</evidence>
<proteinExistence type="predicted"/>
<comment type="caution">
    <text evidence="2">The sequence shown here is derived from an EMBL/GenBank/DDBJ whole genome shotgun (WGS) entry which is preliminary data.</text>
</comment>
<reference evidence="2 3" key="1">
    <citation type="journal article" date="2016" name="Nat. Commun.">
        <title>Thousands of microbial genomes shed light on interconnected biogeochemical processes in an aquifer system.</title>
        <authorList>
            <person name="Anantharaman K."/>
            <person name="Brown C.T."/>
            <person name="Hug L.A."/>
            <person name="Sharon I."/>
            <person name="Castelle C.J."/>
            <person name="Probst A.J."/>
            <person name="Thomas B.C."/>
            <person name="Singh A."/>
            <person name="Wilkins M.J."/>
            <person name="Karaoz U."/>
            <person name="Brodie E.L."/>
            <person name="Williams K.H."/>
            <person name="Hubbard S.S."/>
            <person name="Banfield J.F."/>
        </authorList>
    </citation>
    <scope>NUCLEOTIDE SEQUENCE [LARGE SCALE GENOMIC DNA]</scope>
</reference>
<evidence type="ECO:0000256" key="1">
    <source>
        <dbReference type="SAM" id="Phobius"/>
    </source>
</evidence>
<dbReference type="Proteomes" id="UP000177811">
    <property type="component" value="Unassembled WGS sequence"/>
</dbReference>
<gene>
    <name evidence="2" type="ORF">A3C16_04940</name>
</gene>
<organism evidence="2 3">
    <name type="scientific">Candidatus Sungbacteria bacterium RIFCSPHIGHO2_02_FULL_51_29</name>
    <dbReference type="NCBI Taxonomy" id="1802273"/>
    <lineage>
        <taxon>Bacteria</taxon>
        <taxon>Candidatus Sungiibacteriota</taxon>
    </lineage>
</organism>
<evidence type="ECO:0008006" key="4">
    <source>
        <dbReference type="Google" id="ProtNLM"/>
    </source>
</evidence>
<dbReference type="InterPro" id="IPR012902">
    <property type="entry name" value="N_methyl_site"/>
</dbReference>
<dbReference type="NCBIfam" id="TIGR02532">
    <property type="entry name" value="IV_pilin_GFxxxE"/>
    <property type="match status" value="1"/>
</dbReference>
<keyword evidence="1" id="KW-0472">Membrane</keyword>
<accession>A0A1G2KVK6</accession>
<feature type="transmembrane region" description="Helical" evidence="1">
    <location>
        <begin position="20"/>
        <end position="43"/>
    </location>
</feature>
<name>A0A1G2KVK6_9BACT</name>
<keyword evidence="1" id="KW-0812">Transmembrane</keyword>